<reference evidence="2" key="1">
    <citation type="submission" date="2025-08" db="UniProtKB">
        <authorList>
            <consortium name="RefSeq"/>
        </authorList>
    </citation>
    <scope>IDENTIFICATION</scope>
</reference>
<proteinExistence type="predicted"/>
<protein>
    <submittedName>
        <fullName evidence="2">Ferritin heavy chain-like</fullName>
    </submittedName>
</protein>
<organism evidence="1 2">
    <name type="scientific">Echinops telfairi</name>
    <name type="common">Lesser hedgehog tenrec</name>
    <dbReference type="NCBI Taxonomy" id="9371"/>
    <lineage>
        <taxon>Eukaryota</taxon>
        <taxon>Metazoa</taxon>
        <taxon>Chordata</taxon>
        <taxon>Craniata</taxon>
        <taxon>Vertebrata</taxon>
        <taxon>Euteleostomi</taxon>
        <taxon>Mammalia</taxon>
        <taxon>Eutheria</taxon>
        <taxon>Afrotheria</taxon>
        <taxon>Tenrecidae</taxon>
        <taxon>Tenrecinae</taxon>
        <taxon>Echinops</taxon>
    </lineage>
</organism>
<name>A0AC55D0Q7_ECHTE</name>
<evidence type="ECO:0000313" key="2">
    <source>
        <dbReference type="RefSeq" id="XP_045145332.1"/>
    </source>
</evidence>
<dbReference type="Proteomes" id="UP000694863">
    <property type="component" value="Unplaced"/>
</dbReference>
<keyword evidence="1" id="KW-1185">Reference proteome</keyword>
<evidence type="ECO:0000313" key="1">
    <source>
        <dbReference type="Proteomes" id="UP000694863"/>
    </source>
</evidence>
<sequence>MEVVATPPFDEAYLQECENAINLQIEWDLNASYTFLTMSSHFKREDVGLLNFASYFLHLSVNELEYVENLMTLQVQRGRQMQLGNNLNFEEQDWNDPLYALEYICQVKQHSLVNLMFLYSSATDRGDQELSDFVNIHLLQNLTKDIIVLRYHLTHLLFLQSEDIPLAEYNFGFLDENDQE</sequence>
<gene>
    <name evidence="2" type="primary">LOC101649981</name>
</gene>
<dbReference type="RefSeq" id="XP_045145332.1">
    <property type="nucleotide sequence ID" value="XM_045289397.1"/>
</dbReference>
<accession>A0AC55D0Q7</accession>